<dbReference type="AlphaFoldDB" id="A0A6G1F0I4"/>
<gene>
    <name evidence="1" type="ORF">E2562_032282</name>
</gene>
<keyword evidence="2" id="KW-1185">Reference proteome</keyword>
<accession>A0A6G1F0I4</accession>
<organism evidence="1 2">
    <name type="scientific">Oryza meyeriana var. granulata</name>
    <dbReference type="NCBI Taxonomy" id="110450"/>
    <lineage>
        <taxon>Eukaryota</taxon>
        <taxon>Viridiplantae</taxon>
        <taxon>Streptophyta</taxon>
        <taxon>Embryophyta</taxon>
        <taxon>Tracheophyta</taxon>
        <taxon>Spermatophyta</taxon>
        <taxon>Magnoliopsida</taxon>
        <taxon>Liliopsida</taxon>
        <taxon>Poales</taxon>
        <taxon>Poaceae</taxon>
        <taxon>BOP clade</taxon>
        <taxon>Oryzoideae</taxon>
        <taxon>Oryzeae</taxon>
        <taxon>Oryzinae</taxon>
        <taxon>Oryza</taxon>
        <taxon>Oryza meyeriana</taxon>
    </lineage>
</organism>
<protein>
    <submittedName>
        <fullName evidence="1">Uncharacterized protein</fullName>
    </submittedName>
</protein>
<comment type="caution">
    <text evidence="1">The sequence shown here is derived from an EMBL/GenBank/DDBJ whole genome shotgun (WGS) entry which is preliminary data.</text>
</comment>
<feature type="non-terminal residue" evidence="1">
    <location>
        <position position="1"/>
    </location>
</feature>
<sequence>SLLVRVYLADNIDRVLDYLKVSTEWGKPRLSGLEFLCLDNKVLLVRVHATVSWLCEMCPRKLEKAPFVADSDFEDHDTDTDVEAEAEKIIATVTQEIG</sequence>
<proteinExistence type="predicted"/>
<name>A0A6G1F0I4_9ORYZ</name>
<dbReference type="Proteomes" id="UP000479710">
    <property type="component" value="Unassembled WGS sequence"/>
</dbReference>
<evidence type="ECO:0000313" key="2">
    <source>
        <dbReference type="Proteomes" id="UP000479710"/>
    </source>
</evidence>
<dbReference type="EMBL" id="SPHZ02000002">
    <property type="protein sequence ID" value="KAF0930394.1"/>
    <property type="molecule type" value="Genomic_DNA"/>
</dbReference>
<reference evidence="1 2" key="1">
    <citation type="submission" date="2019-11" db="EMBL/GenBank/DDBJ databases">
        <title>Whole genome sequence of Oryza granulata.</title>
        <authorList>
            <person name="Li W."/>
        </authorList>
    </citation>
    <scope>NUCLEOTIDE SEQUENCE [LARGE SCALE GENOMIC DNA]</scope>
    <source>
        <strain evidence="2">cv. Menghai</strain>
        <tissue evidence="1">Leaf</tissue>
    </source>
</reference>
<evidence type="ECO:0000313" key="1">
    <source>
        <dbReference type="EMBL" id="KAF0930394.1"/>
    </source>
</evidence>